<dbReference type="GO" id="GO:0004497">
    <property type="term" value="F:monooxygenase activity"/>
    <property type="evidence" value="ECO:0007669"/>
    <property type="project" value="UniProtKB-KW"/>
</dbReference>
<keyword evidence="4 8" id="KW-0560">Oxidoreductase</keyword>
<feature type="binding site" description="axial binding residue" evidence="7">
    <location>
        <position position="398"/>
    </location>
    <ligand>
        <name>heme</name>
        <dbReference type="ChEBI" id="CHEBI:30413"/>
    </ligand>
    <ligandPart>
        <name>Fe</name>
        <dbReference type="ChEBI" id="CHEBI:18248"/>
    </ligandPart>
</feature>
<keyword evidence="6 8" id="KW-0503">Monooxygenase</keyword>
<evidence type="ECO:0000256" key="4">
    <source>
        <dbReference type="ARBA" id="ARBA00023002"/>
    </source>
</evidence>
<evidence type="ECO:0000256" key="3">
    <source>
        <dbReference type="ARBA" id="ARBA00022723"/>
    </source>
</evidence>
<dbReference type="GO" id="GO:0020037">
    <property type="term" value="F:heme binding"/>
    <property type="evidence" value="ECO:0007669"/>
    <property type="project" value="InterPro"/>
</dbReference>
<dbReference type="PRINTS" id="PR00465">
    <property type="entry name" value="EP450IV"/>
</dbReference>
<keyword evidence="10" id="KW-1185">Reference proteome</keyword>
<dbReference type="PRINTS" id="PR00385">
    <property type="entry name" value="P450"/>
</dbReference>
<evidence type="ECO:0000256" key="5">
    <source>
        <dbReference type="ARBA" id="ARBA00023004"/>
    </source>
</evidence>
<dbReference type="PANTHER" id="PTHR24291:SF50">
    <property type="entry name" value="BIFUNCTIONAL ALBAFLAVENONE MONOOXYGENASE_TERPENE SYNTHASE"/>
    <property type="match status" value="1"/>
</dbReference>
<keyword evidence="3 7" id="KW-0479">Metal-binding</keyword>
<dbReference type="Pfam" id="PF00067">
    <property type="entry name" value="p450"/>
    <property type="match status" value="1"/>
</dbReference>
<evidence type="ECO:0000256" key="8">
    <source>
        <dbReference type="RuleBase" id="RU000461"/>
    </source>
</evidence>
<dbReference type="Proteomes" id="UP000263377">
    <property type="component" value="Unassembled WGS sequence"/>
</dbReference>
<dbReference type="InterPro" id="IPR036396">
    <property type="entry name" value="Cyt_P450_sf"/>
</dbReference>
<evidence type="ECO:0000313" key="10">
    <source>
        <dbReference type="Proteomes" id="UP000263377"/>
    </source>
</evidence>
<evidence type="ECO:0000256" key="7">
    <source>
        <dbReference type="PIRSR" id="PIRSR602403-1"/>
    </source>
</evidence>
<gene>
    <name evidence="9" type="ORF">DR950_07555</name>
</gene>
<protein>
    <submittedName>
        <fullName evidence="9">Cytochrome P450</fullName>
    </submittedName>
</protein>
<dbReference type="InterPro" id="IPR050196">
    <property type="entry name" value="Cytochrome_P450_Monoox"/>
</dbReference>
<dbReference type="RefSeq" id="WP_117486420.1">
    <property type="nucleotide sequence ID" value="NZ_QVIG01000001.1"/>
</dbReference>
<dbReference type="InterPro" id="IPR002403">
    <property type="entry name" value="Cyt_P450_E_grp-IV"/>
</dbReference>
<dbReference type="GO" id="GO:0016705">
    <property type="term" value="F:oxidoreductase activity, acting on paired donors, with incorporation or reduction of molecular oxygen"/>
    <property type="evidence" value="ECO:0007669"/>
    <property type="project" value="InterPro"/>
</dbReference>
<accession>A0A372ZQA2</accession>
<proteinExistence type="inferred from homology"/>
<organism evidence="9 10">
    <name type="scientific">Kitasatospora xanthocidica</name>
    <dbReference type="NCBI Taxonomy" id="83382"/>
    <lineage>
        <taxon>Bacteria</taxon>
        <taxon>Bacillati</taxon>
        <taxon>Actinomycetota</taxon>
        <taxon>Actinomycetes</taxon>
        <taxon>Kitasatosporales</taxon>
        <taxon>Streptomycetaceae</taxon>
        <taxon>Kitasatospora</taxon>
    </lineage>
</organism>
<dbReference type="Gene3D" id="1.10.630.10">
    <property type="entry name" value="Cytochrome P450"/>
    <property type="match status" value="1"/>
</dbReference>
<evidence type="ECO:0000256" key="2">
    <source>
        <dbReference type="ARBA" id="ARBA00022617"/>
    </source>
</evidence>
<dbReference type="InterPro" id="IPR001128">
    <property type="entry name" value="Cyt_P450"/>
</dbReference>
<dbReference type="PROSITE" id="PS00086">
    <property type="entry name" value="CYTOCHROME_P450"/>
    <property type="match status" value="1"/>
</dbReference>
<dbReference type="EMBL" id="QVIG01000001">
    <property type="protein sequence ID" value="RGD57662.1"/>
    <property type="molecule type" value="Genomic_DNA"/>
</dbReference>
<dbReference type="GO" id="GO:0005506">
    <property type="term" value="F:iron ion binding"/>
    <property type="evidence" value="ECO:0007669"/>
    <property type="project" value="InterPro"/>
</dbReference>
<keyword evidence="2 7" id="KW-0349">Heme</keyword>
<sequence>MREDAAPPGSAPRAPGHLPLLGHLLPLLTRPVPFLQSLADHGPVVRIHLWRRPVHVLTDPGLVHRLLVQDAARTEKGFVFDQARGLLGNGLFISEGAFHLRQRRLVQPAFHRDGIRRYAALAARLAAAAVSRWETGRPAPIEPRMHGLARDIVVEALFATRLTPAQKARIDRAVPVVLTGFVQRALYPSPLLEKLPVPANRHFDAAVRDLRTTVDEIVDQAAAPQQGPDGTLLSLLLTTRDEETGLAMPPAQVRDEAVSLLLAGTETTATTLAWLFHELARHQDLQDELSEEVRAVAPDGAVSPDDLPLLERTGHAISETLRLHTPNWILMRRATEPLRYGGVVLPPGAEILFSPTALHRSPLLHPDPSRFDPDRWRQSAGHAPPRLFIPFGAGRHKCVGESFAWTEMLVVTAAVLARLRLSPATATPLRESATAATVRPRGPLLVAEPR</sequence>
<comment type="caution">
    <text evidence="9">The sequence shown here is derived from an EMBL/GenBank/DDBJ whole genome shotgun (WGS) entry which is preliminary data.</text>
</comment>
<dbReference type="PANTHER" id="PTHR24291">
    <property type="entry name" value="CYTOCHROME P450 FAMILY 4"/>
    <property type="match status" value="1"/>
</dbReference>
<dbReference type="InterPro" id="IPR017972">
    <property type="entry name" value="Cyt_P450_CS"/>
</dbReference>
<evidence type="ECO:0000256" key="1">
    <source>
        <dbReference type="ARBA" id="ARBA00010617"/>
    </source>
</evidence>
<comment type="cofactor">
    <cofactor evidence="7">
        <name>heme</name>
        <dbReference type="ChEBI" id="CHEBI:30413"/>
    </cofactor>
</comment>
<keyword evidence="5 7" id="KW-0408">Iron</keyword>
<comment type="similarity">
    <text evidence="1 8">Belongs to the cytochrome P450 family.</text>
</comment>
<evidence type="ECO:0000256" key="6">
    <source>
        <dbReference type="ARBA" id="ARBA00023033"/>
    </source>
</evidence>
<dbReference type="AlphaFoldDB" id="A0A372ZQA2"/>
<name>A0A372ZQA2_9ACTN</name>
<dbReference type="SUPFAM" id="SSF48264">
    <property type="entry name" value="Cytochrome P450"/>
    <property type="match status" value="1"/>
</dbReference>
<reference evidence="9 10" key="1">
    <citation type="submission" date="2018-08" db="EMBL/GenBank/DDBJ databases">
        <title>Diversity &amp; Physiological Properties of Lignin-Decomposing Actinobacteria from Soil.</title>
        <authorList>
            <person name="Roh S.G."/>
            <person name="Kim S.B."/>
        </authorList>
    </citation>
    <scope>NUCLEOTIDE SEQUENCE [LARGE SCALE GENOMIC DNA]</scope>
    <source>
        <strain evidence="9 10">MMS17-GH009</strain>
    </source>
</reference>
<evidence type="ECO:0000313" key="9">
    <source>
        <dbReference type="EMBL" id="RGD57662.1"/>
    </source>
</evidence>